<proteinExistence type="predicted"/>
<feature type="region of interest" description="Disordered" evidence="1">
    <location>
        <begin position="63"/>
        <end position="85"/>
    </location>
</feature>
<name>S7RWT8_GLOTA</name>
<dbReference type="EMBL" id="KB469297">
    <property type="protein sequence ID" value="EPQ59365.1"/>
    <property type="molecule type" value="Genomic_DNA"/>
</dbReference>
<reference evidence="2 3" key="1">
    <citation type="journal article" date="2012" name="Science">
        <title>The Paleozoic origin of enzymatic lignin decomposition reconstructed from 31 fungal genomes.</title>
        <authorList>
            <person name="Floudas D."/>
            <person name="Binder M."/>
            <person name="Riley R."/>
            <person name="Barry K."/>
            <person name="Blanchette R.A."/>
            <person name="Henrissat B."/>
            <person name="Martinez A.T."/>
            <person name="Otillar R."/>
            <person name="Spatafora J.W."/>
            <person name="Yadav J.S."/>
            <person name="Aerts A."/>
            <person name="Benoit I."/>
            <person name="Boyd A."/>
            <person name="Carlson A."/>
            <person name="Copeland A."/>
            <person name="Coutinho P.M."/>
            <person name="de Vries R.P."/>
            <person name="Ferreira P."/>
            <person name="Findley K."/>
            <person name="Foster B."/>
            <person name="Gaskell J."/>
            <person name="Glotzer D."/>
            <person name="Gorecki P."/>
            <person name="Heitman J."/>
            <person name="Hesse C."/>
            <person name="Hori C."/>
            <person name="Igarashi K."/>
            <person name="Jurgens J.A."/>
            <person name="Kallen N."/>
            <person name="Kersten P."/>
            <person name="Kohler A."/>
            <person name="Kuees U."/>
            <person name="Kumar T.K.A."/>
            <person name="Kuo A."/>
            <person name="LaButti K."/>
            <person name="Larrondo L.F."/>
            <person name="Lindquist E."/>
            <person name="Ling A."/>
            <person name="Lombard V."/>
            <person name="Lucas S."/>
            <person name="Lundell T."/>
            <person name="Martin R."/>
            <person name="McLaughlin D.J."/>
            <person name="Morgenstern I."/>
            <person name="Morin E."/>
            <person name="Murat C."/>
            <person name="Nagy L.G."/>
            <person name="Nolan M."/>
            <person name="Ohm R.A."/>
            <person name="Patyshakuliyeva A."/>
            <person name="Rokas A."/>
            <person name="Ruiz-Duenas F.J."/>
            <person name="Sabat G."/>
            <person name="Salamov A."/>
            <person name="Samejima M."/>
            <person name="Schmutz J."/>
            <person name="Slot J.C."/>
            <person name="St John F."/>
            <person name="Stenlid J."/>
            <person name="Sun H."/>
            <person name="Sun S."/>
            <person name="Syed K."/>
            <person name="Tsang A."/>
            <person name="Wiebenga A."/>
            <person name="Young D."/>
            <person name="Pisabarro A."/>
            <person name="Eastwood D.C."/>
            <person name="Martin F."/>
            <person name="Cullen D."/>
            <person name="Grigoriev I.V."/>
            <person name="Hibbett D.S."/>
        </authorList>
    </citation>
    <scope>NUCLEOTIDE SEQUENCE [LARGE SCALE GENOMIC DNA]</scope>
    <source>
        <strain evidence="2 3">ATCC 11539</strain>
    </source>
</reference>
<feature type="non-terminal residue" evidence="2">
    <location>
        <position position="85"/>
    </location>
</feature>
<evidence type="ECO:0000313" key="2">
    <source>
        <dbReference type="EMBL" id="EPQ59365.1"/>
    </source>
</evidence>
<dbReference type="OrthoDB" id="3267789at2759"/>
<dbReference type="AlphaFoldDB" id="S7RWT8"/>
<organism evidence="2 3">
    <name type="scientific">Gloeophyllum trabeum (strain ATCC 11539 / FP-39264 / Madison 617)</name>
    <name type="common">Brown rot fungus</name>
    <dbReference type="NCBI Taxonomy" id="670483"/>
    <lineage>
        <taxon>Eukaryota</taxon>
        <taxon>Fungi</taxon>
        <taxon>Dikarya</taxon>
        <taxon>Basidiomycota</taxon>
        <taxon>Agaricomycotina</taxon>
        <taxon>Agaricomycetes</taxon>
        <taxon>Gloeophyllales</taxon>
        <taxon>Gloeophyllaceae</taxon>
        <taxon>Gloeophyllum</taxon>
    </lineage>
</organism>
<evidence type="ECO:0000256" key="1">
    <source>
        <dbReference type="SAM" id="MobiDB-lite"/>
    </source>
</evidence>
<keyword evidence="3" id="KW-1185">Reference proteome</keyword>
<dbReference type="eggNOG" id="ENOG502SQSK">
    <property type="taxonomic scope" value="Eukaryota"/>
</dbReference>
<dbReference type="RefSeq" id="XP_007862381.1">
    <property type="nucleotide sequence ID" value="XM_007864190.1"/>
</dbReference>
<accession>S7RWT8</accession>
<gene>
    <name evidence="2" type="ORF">GLOTRDRAFT_109649</name>
</gene>
<dbReference type="Proteomes" id="UP000030669">
    <property type="component" value="Unassembled WGS sequence"/>
</dbReference>
<feature type="region of interest" description="Disordered" evidence="1">
    <location>
        <begin position="1"/>
        <end position="26"/>
    </location>
</feature>
<protein>
    <submittedName>
        <fullName evidence="2">Uncharacterized protein</fullName>
    </submittedName>
</protein>
<sequence length="85" mass="8995">MRASVIAGNRPTTPGSHIDWAGEDDDSLPDLDDWGYTTKTDPGTVTVEKANVISPILEGQLKPLPDFADVPKADTAVQDSSVEAS</sequence>
<evidence type="ECO:0000313" key="3">
    <source>
        <dbReference type="Proteomes" id="UP000030669"/>
    </source>
</evidence>
<dbReference type="KEGG" id="gtr:GLOTRDRAFT_109649"/>
<dbReference type="GeneID" id="19299071"/>
<dbReference type="HOGENOM" id="CLU_2518622_0_0_1"/>